<dbReference type="AlphaFoldDB" id="H8Z1L4"/>
<gene>
    <name evidence="1" type="ORF">Thi970DRAFT_01669</name>
</gene>
<evidence type="ECO:0000313" key="2">
    <source>
        <dbReference type="Proteomes" id="UP000002964"/>
    </source>
</evidence>
<name>H8Z1L4_9GAMM</name>
<dbReference type="GO" id="GO:0003824">
    <property type="term" value="F:catalytic activity"/>
    <property type="evidence" value="ECO:0007669"/>
    <property type="project" value="InterPro"/>
</dbReference>
<dbReference type="HOGENOM" id="CLU_1937183_0_0_6"/>
<dbReference type="SUPFAM" id="SSF56209">
    <property type="entry name" value="Nitrile hydratase alpha chain"/>
    <property type="match status" value="1"/>
</dbReference>
<accession>H8Z1L4</accession>
<protein>
    <submittedName>
        <fullName evidence="1">Uncharacterized protein</fullName>
    </submittedName>
</protein>
<dbReference type="GO" id="GO:0046914">
    <property type="term" value="F:transition metal ion binding"/>
    <property type="evidence" value="ECO:0007669"/>
    <property type="project" value="InterPro"/>
</dbReference>
<sequence>MSSSDKTCSPELHKKVAETLDRILTKATEDETFGALCVKDFSAAFEQLIGKPMPEGARFSCEKKDGRVLLKVPANQDNENDELTDADLQKVAGGFVSPLNILEKFLLPEVPFPSVPAYAAPSWFGNPGAW</sequence>
<keyword evidence="2" id="KW-1185">Reference proteome</keyword>
<dbReference type="STRING" id="631362.Thi970DRAFT_01669"/>
<reference evidence="1 2" key="2">
    <citation type="submission" date="2011-11" db="EMBL/GenBank/DDBJ databases">
        <authorList>
            <consortium name="US DOE Joint Genome Institute"/>
            <person name="Lucas S."/>
            <person name="Han J."/>
            <person name="Lapidus A."/>
            <person name="Cheng J.-F."/>
            <person name="Goodwin L."/>
            <person name="Pitluck S."/>
            <person name="Peters L."/>
            <person name="Ovchinnikova G."/>
            <person name="Zhang X."/>
            <person name="Detter J.C."/>
            <person name="Han C."/>
            <person name="Tapia R."/>
            <person name="Land M."/>
            <person name="Hauser L."/>
            <person name="Kyrpides N."/>
            <person name="Ivanova N."/>
            <person name="Pagani I."/>
            <person name="Vogl K."/>
            <person name="Liu Z."/>
            <person name="Overmann J."/>
            <person name="Frigaard N.-U."/>
            <person name="Bryant D."/>
            <person name="Woyke T."/>
        </authorList>
    </citation>
    <scope>NUCLEOTIDE SEQUENCE [LARGE SCALE GENOMIC DNA]</scope>
    <source>
        <strain evidence="1 2">970</strain>
    </source>
</reference>
<organism evidence="1 2">
    <name type="scientific">Thiorhodovibrio frisius</name>
    <dbReference type="NCBI Taxonomy" id="631362"/>
    <lineage>
        <taxon>Bacteria</taxon>
        <taxon>Pseudomonadati</taxon>
        <taxon>Pseudomonadota</taxon>
        <taxon>Gammaproteobacteria</taxon>
        <taxon>Chromatiales</taxon>
        <taxon>Chromatiaceae</taxon>
        <taxon>Thiorhodovibrio</taxon>
    </lineage>
</organism>
<dbReference type="EMBL" id="JH603169">
    <property type="protein sequence ID" value="EIC21459.1"/>
    <property type="molecule type" value="Genomic_DNA"/>
</dbReference>
<dbReference type="RefSeq" id="WP_009148044.1">
    <property type="nucleotide sequence ID" value="NZ_CP121471.1"/>
</dbReference>
<proteinExistence type="predicted"/>
<evidence type="ECO:0000313" key="1">
    <source>
        <dbReference type="EMBL" id="EIC21459.1"/>
    </source>
</evidence>
<dbReference type="Proteomes" id="UP000002964">
    <property type="component" value="Unassembled WGS sequence"/>
</dbReference>
<dbReference type="InterPro" id="IPR036648">
    <property type="entry name" value="CN_Hdrase_a/SCN_Hdrase_g_sf"/>
</dbReference>
<reference evidence="2" key="1">
    <citation type="submission" date="2011-06" db="EMBL/GenBank/DDBJ databases">
        <authorList>
            <consortium name="US DOE Joint Genome Institute (JGI-PGF)"/>
            <person name="Lucas S."/>
            <person name="Han J."/>
            <person name="Lapidus A."/>
            <person name="Cheng J.-F."/>
            <person name="Goodwin L."/>
            <person name="Pitluck S."/>
            <person name="Peters L."/>
            <person name="Land M.L."/>
            <person name="Hauser L."/>
            <person name="Vogl K."/>
            <person name="Liu Z."/>
            <person name="Overmann J."/>
            <person name="Frigaard N.-U."/>
            <person name="Bryant D.A."/>
            <person name="Woyke T.J."/>
        </authorList>
    </citation>
    <scope>NUCLEOTIDE SEQUENCE [LARGE SCALE GENOMIC DNA]</scope>
    <source>
        <strain evidence="2">970</strain>
    </source>
</reference>